<dbReference type="AlphaFoldDB" id="A0A5C6RKA0"/>
<keyword evidence="4" id="KW-1185">Reference proteome</keyword>
<organism evidence="3 4">
    <name type="scientific">Phaeodactylibacter luteus</name>
    <dbReference type="NCBI Taxonomy" id="1564516"/>
    <lineage>
        <taxon>Bacteria</taxon>
        <taxon>Pseudomonadati</taxon>
        <taxon>Bacteroidota</taxon>
        <taxon>Saprospiria</taxon>
        <taxon>Saprospirales</taxon>
        <taxon>Haliscomenobacteraceae</taxon>
        <taxon>Phaeodactylibacter</taxon>
    </lineage>
</organism>
<dbReference type="InterPro" id="IPR029063">
    <property type="entry name" value="SAM-dependent_MTases_sf"/>
</dbReference>
<comment type="caution">
    <text evidence="3">The sequence shown here is derived from an EMBL/GenBank/DDBJ whole genome shotgun (WGS) entry which is preliminary data.</text>
</comment>
<dbReference type="GO" id="GO:0008168">
    <property type="term" value="F:methyltransferase activity"/>
    <property type="evidence" value="ECO:0007669"/>
    <property type="project" value="UniProtKB-KW"/>
</dbReference>
<reference evidence="3 4" key="1">
    <citation type="submission" date="2019-08" db="EMBL/GenBank/DDBJ databases">
        <title>Genome of Phaeodactylibacter luteus.</title>
        <authorList>
            <person name="Bowman J.P."/>
        </authorList>
    </citation>
    <scope>NUCLEOTIDE SEQUENCE [LARGE SCALE GENOMIC DNA]</scope>
    <source>
        <strain evidence="3 4">KCTC 42180</strain>
    </source>
</reference>
<keyword evidence="1 3" id="KW-0808">Transferase</keyword>
<dbReference type="Gene3D" id="3.40.50.150">
    <property type="entry name" value="Vaccinia Virus protein VP39"/>
    <property type="match status" value="1"/>
</dbReference>
<gene>
    <name evidence="3" type="ORF">FRY97_12890</name>
</gene>
<name>A0A5C6RKA0_9BACT</name>
<dbReference type="Pfam" id="PF13649">
    <property type="entry name" value="Methyltransf_25"/>
    <property type="match status" value="1"/>
</dbReference>
<dbReference type="Proteomes" id="UP000321580">
    <property type="component" value="Unassembled WGS sequence"/>
</dbReference>
<evidence type="ECO:0000313" key="4">
    <source>
        <dbReference type="Proteomes" id="UP000321580"/>
    </source>
</evidence>
<evidence type="ECO:0000256" key="1">
    <source>
        <dbReference type="ARBA" id="ARBA00022679"/>
    </source>
</evidence>
<accession>A0A5C6RKA0</accession>
<dbReference type="RefSeq" id="WP_147167958.1">
    <property type="nucleotide sequence ID" value="NZ_VOOR01000026.1"/>
</dbReference>
<protein>
    <submittedName>
        <fullName evidence="3">Class I SAM-dependent methyltransferase</fullName>
    </submittedName>
</protein>
<sequence length="199" mass="22090">MKQFWDERYQEPEYIYGKAPNAFLAEQLPQLGAGKALFPAEGEGRNSAYAASLGWRVRAFDYSRAAKAKAEQLYGELGVNVDYEVSAAEAFDFGENQYDLIGLLYVHLPPEVRATFHQTCMQALKPGGYILLEAFDLKQLPLSSGGPKKLDMLYSLQTIEQDFAGLVPHVLAQEKTLLSEGAYHKGEAEVVRLLAQKPA</sequence>
<feature type="domain" description="Methyltransferase" evidence="2">
    <location>
        <begin position="42"/>
        <end position="128"/>
    </location>
</feature>
<evidence type="ECO:0000313" key="3">
    <source>
        <dbReference type="EMBL" id="TXB62633.1"/>
    </source>
</evidence>
<dbReference type="OrthoDB" id="9804312at2"/>
<dbReference type="EMBL" id="VOOR01000026">
    <property type="protein sequence ID" value="TXB62633.1"/>
    <property type="molecule type" value="Genomic_DNA"/>
</dbReference>
<proteinExistence type="predicted"/>
<evidence type="ECO:0000259" key="2">
    <source>
        <dbReference type="Pfam" id="PF13649"/>
    </source>
</evidence>
<dbReference type="PANTHER" id="PTHR43861:SF3">
    <property type="entry name" value="PUTATIVE (AFU_ORTHOLOGUE AFUA_2G14390)-RELATED"/>
    <property type="match status" value="1"/>
</dbReference>
<keyword evidence="3" id="KW-0489">Methyltransferase</keyword>
<dbReference type="InterPro" id="IPR041698">
    <property type="entry name" value="Methyltransf_25"/>
</dbReference>
<dbReference type="CDD" id="cd02440">
    <property type="entry name" value="AdoMet_MTases"/>
    <property type="match status" value="1"/>
</dbReference>
<dbReference type="PANTHER" id="PTHR43861">
    <property type="entry name" value="TRANS-ACONITATE 2-METHYLTRANSFERASE-RELATED"/>
    <property type="match status" value="1"/>
</dbReference>
<dbReference type="GO" id="GO:0032259">
    <property type="term" value="P:methylation"/>
    <property type="evidence" value="ECO:0007669"/>
    <property type="project" value="UniProtKB-KW"/>
</dbReference>
<dbReference type="SUPFAM" id="SSF53335">
    <property type="entry name" value="S-adenosyl-L-methionine-dependent methyltransferases"/>
    <property type="match status" value="1"/>
</dbReference>